<keyword evidence="5" id="KW-0812">Transmembrane</keyword>
<feature type="domain" description="OmpA-like" evidence="6">
    <location>
        <begin position="439"/>
        <end position="559"/>
    </location>
</feature>
<evidence type="ECO:0000256" key="5">
    <source>
        <dbReference type="SAM" id="Phobius"/>
    </source>
</evidence>
<feature type="transmembrane region" description="Helical" evidence="5">
    <location>
        <begin position="32"/>
        <end position="50"/>
    </location>
</feature>
<evidence type="ECO:0000313" key="8">
    <source>
        <dbReference type="Proteomes" id="UP000712947"/>
    </source>
</evidence>
<dbReference type="InterPro" id="IPR006664">
    <property type="entry name" value="OMP_bac"/>
</dbReference>
<organism evidence="7 8">
    <name type="scientific">Yersinia mollaretii</name>
    <dbReference type="NCBI Taxonomy" id="33060"/>
    <lineage>
        <taxon>Bacteria</taxon>
        <taxon>Pseudomonadati</taxon>
        <taxon>Pseudomonadota</taxon>
        <taxon>Gammaproteobacteria</taxon>
        <taxon>Enterobacterales</taxon>
        <taxon>Yersiniaceae</taxon>
        <taxon>Yersinia</taxon>
    </lineage>
</organism>
<dbReference type="SUPFAM" id="SSF103088">
    <property type="entry name" value="OmpA-like"/>
    <property type="match status" value="1"/>
</dbReference>
<comment type="subcellular location">
    <subcellularLocation>
        <location evidence="1">Cell outer membrane</location>
    </subcellularLocation>
</comment>
<dbReference type="InterPro" id="IPR036737">
    <property type="entry name" value="OmpA-like_sf"/>
</dbReference>
<dbReference type="GO" id="GO:0009279">
    <property type="term" value="C:cell outer membrane"/>
    <property type="evidence" value="ECO:0007669"/>
    <property type="project" value="UniProtKB-SubCell"/>
</dbReference>
<name>A0AA44CKY2_YERMO</name>
<dbReference type="Proteomes" id="UP000712947">
    <property type="component" value="Unassembled WGS sequence"/>
</dbReference>
<evidence type="ECO:0000256" key="2">
    <source>
        <dbReference type="ARBA" id="ARBA00023136"/>
    </source>
</evidence>
<evidence type="ECO:0000256" key="3">
    <source>
        <dbReference type="ARBA" id="ARBA00023237"/>
    </source>
</evidence>
<dbReference type="InterPro" id="IPR006665">
    <property type="entry name" value="OmpA-like"/>
</dbReference>
<evidence type="ECO:0000313" key="7">
    <source>
        <dbReference type="EMBL" id="NIL22601.1"/>
    </source>
</evidence>
<dbReference type="PRINTS" id="PR01021">
    <property type="entry name" value="OMPADOMAIN"/>
</dbReference>
<comment type="caution">
    <text evidence="7">The sequence shown here is derived from an EMBL/GenBank/DDBJ whole genome shotgun (WGS) entry which is preliminary data.</text>
</comment>
<dbReference type="PANTHER" id="PTHR30329:SF21">
    <property type="entry name" value="LIPOPROTEIN YIAD-RELATED"/>
    <property type="match status" value="1"/>
</dbReference>
<accession>A0AA44CKY2</accession>
<proteinExistence type="predicted"/>
<dbReference type="CDD" id="cd07185">
    <property type="entry name" value="OmpA_C-like"/>
    <property type="match status" value="1"/>
</dbReference>
<keyword evidence="5" id="KW-1133">Transmembrane helix</keyword>
<dbReference type="AlphaFoldDB" id="A0AA44CKY2"/>
<dbReference type="RefSeq" id="WP_050536677.1">
    <property type="nucleotide sequence ID" value="NZ_CABHYO010000030.1"/>
</dbReference>
<dbReference type="InterPro" id="IPR050330">
    <property type="entry name" value="Bact_OuterMem_StrucFunc"/>
</dbReference>
<dbReference type="Gene3D" id="3.30.1330.60">
    <property type="entry name" value="OmpA-like domain"/>
    <property type="match status" value="1"/>
</dbReference>
<dbReference type="EMBL" id="JAASAI010000007">
    <property type="protein sequence ID" value="NIL22601.1"/>
    <property type="molecule type" value="Genomic_DNA"/>
</dbReference>
<evidence type="ECO:0000256" key="4">
    <source>
        <dbReference type="PROSITE-ProRule" id="PRU00473"/>
    </source>
</evidence>
<keyword evidence="3" id="KW-0998">Cell outer membrane</keyword>
<sequence>MFKLKFNKSLLLLWLAACGALIASMTFQENALWNNVIFIIFLTLLVITVWRHYTLKPAPSHLEQSNLEQSNLEQQPPQPVVAQFADQGNTVILILGPYADKWFSHPTSADNTRFSNHAIWILIPDPETLQKRLKHIAAHHPSAQVFTFFPFLPDVYEDTSVIISQLRKWQNSFSTLSLQTPLPCVFAIYVQLSEERLSHNSDNAYWTGNINLAKKREVDLISAFQALGQKLELQDTHITTFTSHRHAMAHNLFIWLNESGVTNALQILFAHTSLQLTEVILSDNGKGFIKHGAWSVWLEKTLGILPGLASALLLPPIPEVINWQKTPVISPAKPIVITPPSPAKWLWSLGFATLLLAVHMVYTLSQQRVIHEQFNQQMASLNNVNDPSIQDIAINIAKLTDKGKTLSACVNTFDITHWGLSQCEPLLNRINRQIKIYREIPVFSSTQMAPLFDSNSIKLKPNTQTSEMLNSLLLLVENNQGRKVLIVGHSDNTGNASLNMALSERRAEVVRDWLIQQSSLSIDDFIIRGMGALEPVASNDTKIGQSQNRRVEVLLLPIQNKNAGV</sequence>
<reference evidence="7" key="1">
    <citation type="submission" date="2020-03" db="EMBL/GenBank/DDBJ databases">
        <authorList>
            <person name="Kislichkina A."/>
            <person name="Dentovskaya S."/>
            <person name="Shaikhutdinov R."/>
            <person name="Ivanov S."/>
            <person name="Sizova A."/>
            <person name="Solomentsev V."/>
            <person name="Bogun A."/>
        </authorList>
    </citation>
    <scope>NUCLEOTIDE SEQUENCE</scope>
    <source>
        <strain evidence="7">SCPM-O-B-7610</strain>
    </source>
</reference>
<gene>
    <name evidence="7" type="ORF">HB991_08735</name>
</gene>
<dbReference type="PANTHER" id="PTHR30329">
    <property type="entry name" value="STATOR ELEMENT OF FLAGELLAR MOTOR COMPLEX"/>
    <property type="match status" value="1"/>
</dbReference>
<protein>
    <submittedName>
        <fullName evidence="7">OmpA family protein</fullName>
    </submittedName>
</protein>
<keyword evidence="2 4" id="KW-0472">Membrane</keyword>
<evidence type="ECO:0000256" key="1">
    <source>
        <dbReference type="ARBA" id="ARBA00004442"/>
    </source>
</evidence>
<evidence type="ECO:0000259" key="6">
    <source>
        <dbReference type="PROSITE" id="PS51123"/>
    </source>
</evidence>
<dbReference type="Pfam" id="PF00691">
    <property type="entry name" value="OmpA"/>
    <property type="match status" value="1"/>
</dbReference>
<dbReference type="PROSITE" id="PS51123">
    <property type="entry name" value="OMPA_2"/>
    <property type="match status" value="1"/>
</dbReference>